<evidence type="ECO:0000256" key="3">
    <source>
        <dbReference type="ARBA" id="ARBA00023163"/>
    </source>
</evidence>
<comment type="caution">
    <text evidence="5">The sequence shown here is derived from an EMBL/GenBank/DDBJ whole genome shotgun (WGS) entry which is preliminary data.</text>
</comment>
<dbReference type="InterPro" id="IPR018062">
    <property type="entry name" value="HTH_AraC-typ_CS"/>
</dbReference>
<evidence type="ECO:0000313" key="5">
    <source>
        <dbReference type="EMBL" id="RTE03047.1"/>
    </source>
</evidence>
<dbReference type="GO" id="GO:0003700">
    <property type="term" value="F:DNA-binding transcription factor activity"/>
    <property type="evidence" value="ECO:0007669"/>
    <property type="project" value="InterPro"/>
</dbReference>
<dbReference type="EMBL" id="RXHU01000107">
    <property type="protein sequence ID" value="RTE03047.1"/>
    <property type="molecule type" value="Genomic_DNA"/>
</dbReference>
<dbReference type="Pfam" id="PF02311">
    <property type="entry name" value="AraC_binding"/>
    <property type="match status" value="1"/>
</dbReference>
<dbReference type="InterPro" id="IPR037923">
    <property type="entry name" value="HTH-like"/>
</dbReference>
<dbReference type="Gene3D" id="2.60.120.280">
    <property type="entry name" value="Regulatory protein AraC"/>
    <property type="match status" value="1"/>
</dbReference>
<dbReference type="PANTHER" id="PTHR43280">
    <property type="entry name" value="ARAC-FAMILY TRANSCRIPTIONAL REGULATOR"/>
    <property type="match status" value="1"/>
</dbReference>
<proteinExistence type="predicted"/>
<feature type="domain" description="HTH araC/xylS-type" evidence="4">
    <location>
        <begin position="175"/>
        <end position="272"/>
    </location>
</feature>
<sequence>MNAYQQIFWKKYIAQAKLDVIYASYTKVSRSWNDENPACPFNRLYMIMEGEGFVRIGEQVFYPKPGELYLLPAGSDQAYGTISDDTFGKFWCHFSAKIGDLDLFQILHVSPFIKVNALEMFKEKFERLISWSKDSAMTSELRLHAALLDLIADYIEQSPSMKLSIGGTPTFEKMNNVLDYMAAHLSEQVSIEELAQITHYHPNYFINAFKQFTGYSPIHYMNHLRAEKAKELLLTTELSVSQIAESFGMELSYFSRMFKEHTGFKPTGFRELRPR</sequence>
<dbReference type="GO" id="GO:0043565">
    <property type="term" value="F:sequence-specific DNA binding"/>
    <property type="evidence" value="ECO:0007669"/>
    <property type="project" value="InterPro"/>
</dbReference>
<organism evidence="5 6">
    <name type="scientific">Paenibacillus whitsoniae</name>
    <dbReference type="NCBI Taxonomy" id="2496558"/>
    <lineage>
        <taxon>Bacteria</taxon>
        <taxon>Bacillati</taxon>
        <taxon>Bacillota</taxon>
        <taxon>Bacilli</taxon>
        <taxon>Bacillales</taxon>
        <taxon>Paenibacillaceae</taxon>
        <taxon>Paenibacillus</taxon>
    </lineage>
</organism>
<evidence type="ECO:0000256" key="1">
    <source>
        <dbReference type="ARBA" id="ARBA00023015"/>
    </source>
</evidence>
<gene>
    <name evidence="5" type="ORF">EJQ19_28410</name>
</gene>
<dbReference type="PROSITE" id="PS01124">
    <property type="entry name" value="HTH_ARAC_FAMILY_2"/>
    <property type="match status" value="1"/>
</dbReference>
<dbReference type="Gene3D" id="1.10.10.60">
    <property type="entry name" value="Homeodomain-like"/>
    <property type="match status" value="2"/>
</dbReference>
<keyword evidence="1" id="KW-0805">Transcription regulation</keyword>
<keyword evidence="3" id="KW-0804">Transcription</keyword>
<dbReference type="RefSeq" id="WP_126144609.1">
    <property type="nucleotide sequence ID" value="NZ_RXHU01000107.1"/>
</dbReference>
<evidence type="ECO:0000256" key="2">
    <source>
        <dbReference type="ARBA" id="ARBA00023125"/>
    </source>
</evidence>
<evidence type="ECO:0000313" key="6">
    <source>
        <dbReference type="Proteomes" id="UP000276128"/>
    </source>
</evidence>
<dbReference type="InterPro" id="IPR003313">
    <property type="entry name" value="AraC-bd"/>
</dbReference>
<keyword evidence="2" id="KW-0238">DNA-binding</keyword>
<protein>
    <submittedName>
        <fullName evidence="5">AraC family transcriptional regulator</fullName>
    </submittedName>
</protein>
<dbReference type="Proteomes" id="UP000276128">
    <property type="component" value="Unassembled WGS sequence"/>
</dbReference>
<name>A0A430J5U5_9BACL</name>
<dbReference type="SUPFAM" id="SSF51215">
    <property type="entry name" value="Regulatory protein AraC"/>
    <property type="match status" value="1"/>
</dbReference>
<accession>A0A430J5U5</accession>
<dbReference type="AlphaFoldDB" id="A0A430J5U5"/>
<keyword evidence="6" id="KW-1185">Reference proteome</keyword>
<dbReference type="OrthoDB" id="9780667at2"/>
<dbReference type="InterPro" id="IPR018060">
    <property type="entry name" value="HTH_AraC"/>
</dbReference>
<dbReference type="SMART" id="SM00342">
    <property type="entry name" value="HTH_ARAC"/>
    <property type="match status" value="1"/>
</dbReference>
<dbReference type="Pfam" id="PF12833">
    <property type="entry name" value="HTH_18"/>
    <property type="match status" value="1"/>
</dbReference>
<dbReference type="SUPFAM" id="SSF46689">
    <property type="entry name" value="Homeodomain-like"/>
    <property type="match status" value="2"/>
</dbReference>
<dbReference type="InterPro" id="IPR009057">
    <property type="entry name" value="Homeodomain-like_sf"/>
</dbReference>
<reference evidence="5 6" key="1">
    <citation type="submission" date="2018-12" db="EMBL/GenBank/DDBJ databases">
        <title>Bacillus ochoae sp. nov., Paenibacillus whitsoniae sp. nov., Paenibacillus spiritus sp. nov. Isolated from the Mars Exploration Rover during spacecraft assembly.</title>
        <authorList>
            <person name="Seuylemezian A."/>
            <person name="Vaishampayan P."/>
        </authorList>
    </citation>
    <scope>NUCLEOTIDE SEQUENCE [LARGE SCALE GENOMIC DNA]</scope>
    <source>
        <strain evidence="5 6">MER 54</strain>
    </source>
</reference>
<dbReference type="PROSITE" id="PS00041">
    <property type="entry name" value="HTH_ARAC_FAMILY_1"/>
    <property type="match status" value="1"/>
</dbReference>
<dbReference type="PANTHER" id="PTHR43280:SF28">
    <property type="entry name" value="HTH-TYPE TRANSCRIPTIONAL ACTIVATOR RHAS"/>
    <property type="match status" value="1"/>
</dbReference>
<evidence type="ECO:0000259" key="4">
    <source>
        <dbReference type="PROSITE" id="PS01124"/>
    </source>
</evidence>